<sequence length="150" mass="17281">MKKVITGVVVLVMLSFTTTFANTIDNNESVNKRVERSFKKEFASAKLTSWTKVSNLFKAEFTMNGQVMFAYLNEEGEVVGVYRNILSDQLPIQLLTELKDDYSDYWITTLFEMVKDNGTSYYIALENGTHQLVLKSDNSNNWFVYSKIKK</sequence>
<dbReference type="STRING" id="1349421.OI18_00885"/>
<dbReference type="Gene3D" id="3.10.450.360">
    <property type="match status" value="1"/>
</dbReference>
<protein>
    <recommendedName>
        <fullName evidence="4">Beta-lactamase-inhibitor-like PepSY-like domain-containing protein</fullName>
    </recommendedName>
</protein>
<gene>
    <name evidence="2" type="ORF">OI18_00885</name>
</gene>
<dbReference type="RefSeq" id="WP_039136213.1">
    <property type="nucleotide sequence ID" value="NZ_JSVC01000001.1"/>
</dbReference>
<evidence type="ECO:0000256" key="1">
    <source>
        <dbReference type="SAM" id="SignalP"/>
    </source>
</evidence>
<proteinExistence type="predicted"/>
<keyword evidence="1" id="KW-0732">Signal</keyword>
<accession>A0A0C1J0P6</accession>
<dbReference type="OrthoDB" id="674838at2"/>
<evidence type="ECO:0000313" key="3">
    <source>
        <dbReference type="Proteomes" id="UP000031408"/>
    </source>
</evidence>
<organism evidence="2 3">
    <name type="scientific">Flavihumibacter solisilvae</name>
    <dbReference type="NCBI Taxonomy" id="1349421"/>
    <lineage>
        <taxon>Bacteria</taxon>
        <taxon>Pseudomonadati</taxon>
        <taxon>Bacteroidota</taxon>
        <taxon>Chitinophagia</taxon>
        <taxon>Chitinophagales</taxon>
        <taxon>Chitinophagaceae</taxon>
        <taxon>Flavihumibacter</taxon>
    </lineage>
</organism>
<name>A0A0C1J0P6_9BACT</name>
<dbReference type="SUPFAM" id="SSF160574">
    <property type="entry name" value="BT0923-like"/>
    <property type="match status" value="1"/>
</dbReference>
<comment type="caution">
    <text evidence="2">The sequence shown here is derived from an EMBL/GenBank/DDBJ whole genome shotgun (WGS) entry which is preliminary data.</text>
</comment>
<keyword evidence="3" id="KW-1185">Reference proteome</keyword>
<dbReference type="AlphaFoldDB" id="A0A0C1J0P6"/>
<feature type="chain" id="PRO_5002133674" description="Beta-lactamase-inhibitor-like PepSY-like domain-containing protein" evidence="1">
    <location>
        <begin position="22"/>
        <end position="150"/>
    </location>
</feature>
<dbReference type="Proteomes" id="UP000031408">
    <property type="component" value="Unassembled WGS sequence"/>
</dbReference>
<evidence type="ECO:0008006" key="4">
    <source>
        <dbReference type="Google" id="ProtNLM"/>
    </source>
</evidence>
<reference evidence="2 3" key="1">
    <citation type="submission" date="2014-11" db="EMBL/GenBank/DDBJ databases">
        <title>Genome sequence of Flavihumibacter solisilvae 3-3.</title>
        <authorList>
            <person name="Zhou G."/>
            <person name="Li M."/>
            <person name="Wang G."/>
        </authorList>
    </citation>
    <scope>NUCLEOTIDE SEQUENCE [LARGE SCALE GENOMIC DNA]</scope>
    <source>
        <strain evidence="2 3">3-3</strain>
    </source>
</reference>
<dbReference type="EMBL" id="JSVC01000001">
    <property type="protein sequence ID" value="KIC96344.1"/>
    <property type="molecule type" value="Genomic_DNA"/>
</dbReference>
<feature type="signal peptide" evidence="1">
    <location>
        <begin position="1"/>
        <end position="21"/>
    </location>
</feature>
<evidence type="ECO:0000313" key="2">
    <source>
        <dbReference type="EMBL" id="KIC96344.1"/>
    </source>
</evidence>